<accession>A0A9P6WPT2</accession>
<feature type="compositionally biased region" description="Acidic residues" evidence="7">
    <location>
        <begin position="63"/>
        <end position="95"/>
    </location>
</feature>
<feature type="domain" description="PPIase FKBP-type" evidence="8">
    <location>
        <begin position="344"/>
        <end position="430"/>
    </location>
</feature>
<protein>
    <recommendedName>
        <fullName evidence="5">FK506-binding protein</fullName>
        <ecNumber evidence="5">5.2.1.8</ecNumber>
    </recommendedName>
</protein>
<organism evidence="9 10">
    <name type="scientific">Pichia californica</name>
    <dbReference type="NCBI Taxonomy" id="460514"/>
    <lineage>
        <taxon>Eukaryota</taxon>
        <taxon>Fungi</taxon>
        <taxon>Dikarya</taxon>
        <taxon>Ascomycota</taxon>
        <taxon>Saccharomycotina</taxon>
        <taxon>Pichiomycetes</taxon>
        <taxon>Pichiales</taxon>
        <taxon>Pichiaceae</taxon>
        <taxon>Pichia</taxon>
    </lineage>
</organism>
<dbReference type="InterPro" id="IPR046357">
    <property type="entry name" value="PPIase_dom_sf"/>
</dbReference>
<feature type="compositionally biased region" description="Acidic residues" evidence="7">
    <location>
        <begin position="104"/>
        <end position="125"/>
    </location>
</feature>
<comment type="catalytic activity">
    <reaction evidence="1 5 6">
        <text>[protein]-peptidylproline (omega=180) = [protein]-peptidylproline (omega=0)</text>
        <dbReference type="Rhea" id="RHEA:16237"/>
        <dbReference type="Rhea" id="RHEA-COMP:10747"/>
        <dbReference type="Rhea" id="RHEA-COMP:10748"/>
        <dbReference type="ChEBI" id="CHEBI:83833"/>
        <dbReference type="ChEBI" id="CHEBI:83834"/>
        <dbReference type="EC" id="5.2.1.8"/>
    </reaction>
</comment>
<keyword evidence="10" id="KW-1185">Reference proteome</keyword>
<keyword evidence="3 5" id="KW-0697">Rotamase</keyword>
<feature type="compositionally biased region" description="Basic and acidic residues" evidence="7">
    <location>
        <begin position="262"/>
        <end position="272"/>
    </location>
</feature>
<dbReference type="Proteomes" id="UP000697127">
    <property type="component" value="Unassembled WGS sequence"/>
</dbReference>
<dbReference type="GO" id="GO:0003755">
    <property type="term" value="F:peptidyl-prolyl cis-trans isomerase activity"/>
    <property type="evidence" value="ECO:0007669"/>
    <property type="project" value="UniProtKB-KW"/>
</dbReference>
<evidence type="ECO:0000313" key="10">
    <source>
        <dbReference type="Proteomes" id="UP000697127"/>
    </source>
</evidence>
<feature type="compositionally biased region" description="Basic residues" evidence="7">
    <location>
        <begin position="252"/>
        <end position="261"/>
    </location>
</feature>
<feature type="region of interest" description="Disordered" evidence="7">
    <location>
        <begin position="166"/>
        <end position="198"/>
    </location>
</feature>
<evidence type="ECO:0000256" key="5">
    <source>
        <dbReference type="PIRNR" id="PIRNR001473"/>
    </source>
</evidence>
<dbReference type="EC" id="5.2.1.8" evidence="5"/>
<evidence type="ECO:0000256" key="2">
    <source>
        <dbReference type="ARBA" id="ARBA00007838"/>
    </source>
</evidence>
<dbReference type="Gene3D" id="2.60.120.340">
    <property type="entry name" value="Nucleoplasmin core domain"/>
    <property type="match status" value="1"/>
</dbReference>
<dbReference type="SUPFAM" id="SSF54534">
    <property type="entry name" value="FKBP-like"/>
    <property type="match status" value="1"/>
</dbReference>
<dbReference type="EMBL" id="PUHW01000008">
    <property type="protein sequence ID" value="KAG0691095.1"/>
    <property type="molecule type" value="Genomic_DNA"/>
</dbReference>
<evidence type="ECO:0000256" key="7">
    <source>
        <dbReference type="SAM" id="MobiDB-lite"/>
    </source>
</evidence>
<proteinExistence type="inferred from homology"/>
<feature type="compositionally biased region" description="Basic and acidic residues" evidence="7">
    <location>
        <begin position="280"/>
        <end position="318"/>
    </location>
</feature>
<comment type="similarity">
    <text evidence="2">Belongs to the FKBP-type PPIase family. FKBP3/4 subfamily.</text>
</comment>
<evidence type="ECO:0000256" key="1">
    <source>
        <dbReference type="ARBA" id="ARBA00000971"/>
    </source>
</evidence>
<dbReference type="PANTHER" id="PTHR43811:SF19">
    <property type="entry name" value="39 KDA FK506-BINDING NUCLEAR PROTEIN"/>
    <property type="match status" value="1"/>
</dbReference>
<evidence type="ECO:0000256" key="4">
    <source>
        <dbReference type="ARBA" id="ARBA00023235"/>
    </source>
</evidence>
<evidence type="ECO:0000313" key="9">
    <source>
        <dbReference type="EMBL" id="KAG0691095.1"/>
    </source>
</evidence>
<dbReference type="PROSITE" id="PS50059">
    <property type="entry name" value="FKBP_PPIASE"/>
    <property type="match status" value="1"/>
</dbReference>
<reference evidence="9" key="1">
    <citation type="submission" date="2020-11" db="EMBL/GenBank/DDBJ databases">
        <title>Kefir isolates.</title>
        <authorList>
            <person name="Marcisauskas S."/>
            <person name="Kim Y."/>
            <person name="Blasche S."/>
        </authorList>
    </citation>
    <scope>NUCLEOTIDE SEQUENCE</scope>
    <source>
        <strain evidence="9">Olga-1</strain>
    </source>
</reference>
<sequence length="430" mass="48394">MSSLLPLASFNLKLTPFSPQPCQTDDFPITVRLTLASIDPEATDDKNEPSTLRILKKTAIFADGDDDDDDEDEDEDEDDHDTDEEDVEEEDEEAEKEEKKSKEVEEDEDDDSEDEDDEDEDDEGVEEHIICTLSPTTQFQQSLDLTILPDEEVFFVVTGSYTVHLTGNYVDHPNDEDEDDYVYGTDEEDDYDDDEYDLTPDEDEIIDEIEYDLDELDKIEDIEGKIEELVEEDEKNSKKRQAEEEEESESKKAKKDKKAKKEKTVKFNKELEQGPTGPAAEKEAPKAAKKEQKKDEKKDEKKVEKKVEKKEQKKEQKKPAVKTLPGGVIIEDKTVGTGPVCKKGQKVGVRYIGKLKNGKVFDKNTSGKPFHFGLGKGEVIKGWDVGVAGMAVGGERRVVIPAPMAYGSQKLPGIPANSELTFDVKLLSIK</sequence>
<dbReference type="AlphaFoldDB" id="A0A9P6WPT2"/>
<dbReference type="PANTHER" id="PTHR43811">
    <property type="entry name" value="FKBP-TYPE PEPTIDYL-PROLYL CIS-TRANS ISOMERASE FKPA"/>
    <property type="match status" value="1"/>
</dbReference>
<dbReference type="Pfam" id="PF00254">
    <property type="entry name" value="FKBP_C"/>
    <property type="match status" value="1"/>
</dbReference>
<dbReference type="Gene3D" id="3.10.50.40">
    <property type="match status" value="1"/>
</dbReference>
<dbReference type="InterPro" id="IPR001179">
    <property type="entry name" value="PPIase_FKBP_dom"/>
</dbReference>
<dbReference type="Pfam" id="PF17800">
    <property type="entry name" value="NPL"/>
    <property type="match status" value="1"/>
</dbReference>
<feature type="compositionally biased region" description="Acidic residues" evidence="7">
    <location>
        <begin position="174"/>
        <end position="198"/>
    </location>
</feature>
<dbReference type="GO" id="GO:0000785">
    <property type="term" value="C:chromatin"/>
    <property type="evidence" value="ECO:0007669"/>
    <property type="project" value="TreeGrafter"/>
</dbReference>
<comment type="caution">
    <text evidence="9">The sequence shown here is derived from an EMBL/GenBank/DDBJ whole genome shotgun (WGS) entry which is preliminary data.</text>
</comment>
<keyword evidence="4 5" id="KW-0413">Isomerase</keyword>
<evidence type="ECO:0000256" key="6">
    <source>
        <dbReference type="PROSITE-ProRule" id="PRU00277"/>
    </source>
</evidence>
<gene>
    <name evidence="9" type="primary">FPR4</name>
    <name evidence="9" type="ORF">C6P40_005014</name>
</gene>
<dbReference type="PIRSF" id="PIRSF001473">
    <property type="entry name" value="FK506-bp_FPR3"/>
    <property type="match status" value="1"/>
</dbReference>
<evidence type="ECO:0000259" key="8">
    <source>
        <dbReference type="PROSITE" id="PS50059"/>
    </source>
</evidence>
<dbReference type="GO" id="GO:0005730">
    <property type="term" value="C:nucleolus"/>
    <property type="evidence" value="ECO:0007669"/>
    <property type="project" value="TreeGrafter"/>
</dbReference>
<dbReference type="InterPro" id="IPR041232">
    <property type="entry name" value="NPL"/>
</dbReference>
<feature type="region of interest" description="Disordered" evidence="7">
    <location>
        <begin position="227"/>
        <end position="320"/>
    </location>
</feature>
<dbReference type="InterPro" id="IPR023566">
    <property type="entry name" value="PPIase_Fpr3/Fpr4-like"/>
</dbReference>
<evidence type="ECO:0000256" key="3">
    <source>
        <dbReference type="ARBA" id="ARBA00023110"/>
    </source>
</evidence>
<feature type="region of interest" description="Disordered" evidence="7">
    <location>
        <begin position="37"/>
        <end position="127"/>
    </location>
</feature>
<name>A0A9P6WPT2_9ASCO</name>